<sequence>MDWIQNVLAIAGSPWVYPAGALFVAVSALLPPVPSTILFVALGALSGLPGGPHPIFLVLAMMAGALAGDLATYVLARRFGPARWHGLGRPRLRKAIGLASQRMEAHAFTMLLAARFVPLGRISSNVAAALVPLPVRSFVAYSFTAAVFWSGYAVGIGILSREWPGIPTEVAVFVAMALSIVVSGLIGRIASWWLARRGAFLA</sequence>
<evidence type="ECO:0000256" key="6">
    <source>
        <dbReference type="ARBA" id="ARBA00023136"/>
    </source>
</evidence>
<dbReference type="Proteomes" id="UP001500752">
    <property type="component" value="Unassembled WGS sequence"/>
</dbReference>
<keyword evidence="5 7" id="KW-1133">Transmembrane helix</keyword>
<evidence type="ECO:0000256" key="3">
    <source>
        <dbReference type="ARBA" id="ARBA00022475"/>
    </source>
</evidence>
<reference evidence="10" key="1">
    <citation type="journal article" date="2019" name="Int. J. Syst. Evol. Microbiol.">
        <title>The Global Catalogue of Microorganisms (GCM) 10K type strain sequencing project: providing services to taxonomists for standard genome sequencing and annotation.</title>
        <authorList>
            <consortium name="The Broad Institute Genomics Platform"/>
            <consortium name="The Broad Institute Genome Sequencing Center for Infectious Disease"/>
            <person name="Wu L."/>
            <person name="Ma J."/>
        </authorList>
    </citation>
    <scope>NUCLEOTIDE SEQUENCE [LARGE SCALE GENOMIC DNA]</scope>
    <source>
        <strain evidence="10">JCM 30742</strain>
    </source>
</reference>
<evidence type="ECO:0000313" key="9">
    <source>
        <dbReference type="EMBL" id="GAA3700211.1"/>
    </source>
</evidence>
<dbReference type="InterPro" id="IPR032818">
    <property type="entry name" value="DedA-like"/>
</dbReference>
<comment type="subcellular location">
    <subcellularLocation>
        <location evidence="1 7">Cell membrane</location>
        <topology evidence="1 7">Multi-pass membrane protein</topology>
    </subcellularLocation>
</comment>
<organism evidence="9 10">
    <name type="scientific">Arthrobacter ginkgonis</name>
    <dbReference type="NCBI Taxonomy" id="1630594"/>
    <lineage>
        <taxon>Bacteria</taxon>
        <taxon>Bacillati</taxon>
        <taxon>Actinomycetota</taxon>
        <taxon>Actinomycetes</taxon>
        <taxon>Micrococcales</taxon>
        <taxon>Micrococcaceae</taxon>
        <taxon>Arthrobacter</taxon>
    </lineage>
</organism>
<evidence type="ECO:0000256" key="7">
    <source>
        <dbReference type="RuleBase" id="RU367016"/>
    </source>
</evidence>
<evidence type="ECO:0000256" key="5">
    <source>
        <dbReference type="ARBA" id="ARBA00022989"/>
    </source>
</evidence>
<protein>
    <recommendedName>
        <fullName evidence="8">VTT domain-containing protein</fullName>
    </recommendedName>
</protein>
<proteinExistence type="inferred from homology"/>
<evidence type="ECO:0000256" key="2">
    <source>
        <dbReference type="ARBA" id="ARBA00010792"/>
    </source>
</evidence>
<keyword evidence="3 7" id="KW-1003">Cell membrane</keyword>
<name>A0ABP7D7C2_9MICC</name>
<feature type="domain" description="VTT" evidence="8">
    <location>
        <begin position="33"/>
        <end position="157"/>
    </location>
</feature>
<comment type="similarity">
    <text evidence="2 7">Belongs to the DedA family.</text>
</comment>
<dbReference type="PANTHER" id="PTHR30353:SF0">
    <property type="entry name" value="TRANSMEMBRANE PROTEIN"/>
    <property type="match status" value="1"/>
</dbReference>
<gene>
    <name evidence="9" type="ORF">GCM10023081_41180</name>
</gene>
<accession>A0ABP7D7C2</accession>
<feature type="transmembrane region" description="Helical" evidence="7">
    <location>
        <begin position="55"/>
        <end position="76"/>
    </location>
</feature>
<feature type="transmembrane region" description="Helical" evidence="7">
    <location>
        <begin position="138"/>
        <end position="159"/>
    </location>
</feature>
<dbReference type="EMBL" id="BAABEO010000028">
    <property type="protein sequence ID" value="GAA3700211.1"/>
    <property type="molecule type" value="Genomic_DNA"/>
</dbReference>
<evidence type="ECO:0000259" key="8">
    <source>
        <dbReference type="Pfam" id="PF09335"/>
    </source>
</evidence>
<comment type="caution">
    <text evidence="7">Lacks conserved residue(s) required for the propagation of feature annotation.</text>
</comment>
<dbReference type="RefSeq" id="WP_345153839.1">
    <property type="nucleotide sequence ID" value="NZ_BAABEO010000028.1"/>
</dbReference>
<dbReference type="PANTHER" id="PTHR30353">
    <property type="entry name" value="INNER MEMBRANE PROTEIN DEDA-RELATED"/>
    <property type="match status" value="1"/>
</dbReference>
<evidence type="ECO:0000256" key="4">
    <source>
        <dbReference type="ARBA" id="ARBA00022692"/>
    </source>
</evidence>
<keyword evidence="10" id="KW-1185">Reference proteome</keyword>
<evidence type="ECO:0000256" key="1">
    <source>
        <dbReference type="ARBA" id="ARBA00004651"/>
    </source>
</evidence>
<dbReference type="InterPro" id="IPR032816">
    <property type="entry name" value="VTT_dom"/>
</dbReference>
<keyword evidence="4 7" id="KW-0812">Transmembrane</keyword>
<dbReference type="Pfam" id="PF09335">
    <property type="entry name" value="VTT_dom"/>
    <property type="match status" value="1"/>
</dbReference>
<feature type="transmembrane region" description="Helical" evidence="7">
    <location>
        <begin position="171"/>
        <end position="195"/>
    </location>
</feature>
<keyword evidence="6 7" id="KW-0472">Membrane</keyword>
<comment type="caution">
    <text evidence="9">The sequence shown here is derived from an EMBL/GenBank/DDBJ whole genome shotgun (WGS) entry which is preliminary data.</text>
</comment>
<evidence type="ECO:0000313" key="10">
    <source>
        <dbReference type="Proteomes" id="UP001500752"/>
    </source>
</evidence>